<dbReference type="PROSITE" id="PS00380">
    <property type="entry name" value="RHODANESE_1"/>
    <property type="match status" value="1"/>
</dbReference>
<evidence type="ECO:0000313" key="3">
    <source>
        <dbReference type="EMBL" id="EEG77127.1"/>
    </source>
</evidence>
<keyword evidence="4" id="KW-1185">Reference proteome</keyword>
<organism evidence="3 4">
    <name type="scientific">Dethiobacter alkaliphilus AHT 1</name>
    <dbReference type="NCBI Taxonomy" id="555088"/>
    <lineage>
        <taxon>Bacteria</taxon>
        <taxon>Bacillati</taxon>
        <taxon>Bacillota</taxon>
        <taxon>Dethiobacteria</taxon>
        <taxon>Dethiobacterales</taxon>
        <taxon>Dethiobacteraceae</taxon>
        <taxon>Dethiobacter</taxon>
    </lineage>
</organism>
<dbReference type="EMBL" id="ACJM01000009">
    <property type="protein sequence ID" value="EEG77127.1"/>
    <property type="molecule type" value="Genomic_DNA"/>
</dbReference>
<feature type="domain" description="Rhodanese" evidence="2">
    <location>
        <begin position="13"/>
        <end position="130"/>
    </location>
</feature>
<evidence type="ECO:0000313" key="4">
    <source>
        <dbReference type="Proteomes" id="UP000006443"/>
    </source>
</evidence>
<dbReference type="PROSITE" id="PS50206">
    <property type="entry name" value="RHODANESE_3"/>
    <property type="match status" value="1"/>
</dbReference>
<proteinExistence type="predicted"/>
<dbReference type="InterPro" id="IPR036873">
    <property type="entry name" value="Rhodanese-like_dom_sf"/>
</dbReference>
<dbReference type="eggNOG" id="COG2603">
    <property type="taxonomic scope" value="Bacteria"/>
</dbReference>
<dbReference type="GO" id="GO:0004792">
    <property type="term" value="F:thiosulfate-cyanide sulfurtransferase activity"/>
    <property type="evidence" value="ECO:0007669"/>
    <property type="project" value="InterPro"/>
</dbReference>
<name>C0GHC1_DETAL</name>
<dbReference type="InterPro" id="IPR058840">
    <property type="entry name" value="AAA_SelU"/>
</dbReference>
<dbReference type="SMART" id="SM00450">
    <property type="entry name" value="RHOD"/>
    <property type="match status" value="1"/>
</dbReference>
<evidence type="ECO:0000259" key="2">
    <source>
        <dbReference type="PROSITE" id="PS50206"/>
    </source>
</evidence>
<evidence type="ECO:0000256" key="1">
    <source>
        <dbReference type="ARBA" id="ARBA00023266"/>
    </source>
</evidence>
<dbReference type="PANTHER" id="PTHR30401:SF0">
    <property type="entry name" value="TRNA 2-SELENOURIDINE SYNTHASE"/>
    <property type="match status" value="1"/>
</dbReference>
<dbReference type="GO" id="GO:0002098">
    <property type="term" value="P:tRNA wobble uridine modification"/>
    <property type="evidence" value="ECO:0007669"/>
    <property type="project" value="InterPro"/>
</dbReference>
<dbReference type="GO" id="GO:0043828">
    <property type="term" value="F:tRNA 2-selenouridine synthase activity"/>
    <property type="evidence" value="ECO:0007669"/>
    <property type="project" value="InterPro"/>
</dbReference>
<comment type="caution">
    <text evidence="3">The sequence shown here is derived from an EMBL/GenBank/DDBJ whole genome shotgun (WGS) entry which is preliminary data.</text>
</comment>
<dbReference type="STRING" id="555088.DealDRAFT_1880"/>
<accession>C0GHC1</accession>
<protein>
    <submittedName>
        <fullName evidence="3">tRNA 2-selenouridine synthase</fullName>
    </submittedName>
</protein>
<sequence length="354" mass="39252">MKSLLTVEQFIKNREQYLLVDVRSPGEFSLAHIPGAVNIPLFSDEERALVGTTYWKEGTDRAKLVGLSLVGPRLPGMVEEMLESAAGRDIVLYCWRGGMRSGSVFSVMEALGYPAWQLVGGYKAFRRHVVRYLKSAKIKMPVFVLNGLTGVGKTLVIKELQRKGAPTIDLERLANHRGSAFGGIGLGKPRTQKDFEAHLFFALKEIENAPYVLLEGEGKKVGPVVLPDFLYSAMHQGEHILLEADLEIRVDRIIKEYHGIDESVEPLADAALMLQKKLGQKKCSALATQIRQGELRPAAMALCSEYYDQYYRDSQQNKGHYLAVVDVNDIQRGAAVILAVVTEYLQKGESSGSI</sequence>
<dbReference type="RefSeq" id="WP_008516868.1">
    <property type="nucleotide sequence ID" value="NZ_ACJM01000009.1"/>
</dbReference>
<dbReference type="Gene3D" id="3.40.50.300">
    <property type="entry name" value="P-loop containing nucleotide triphosphate hydrolases"/>
    <property type="match status" value="1"/>
</dbReference>
<dbReference type="Gene3D" id="3.40.250.10">
    <property type="entry name" value="Rhodanese-like domain"/>
    <property type="match status" value="1"/>
</dbReference>
<dbReference type="InterPro" id="IPR017582">
    <property type="entry name" value="SelU"/>
</dbReference>
<dbReference type="InterPro" id="IPR001763">
    <property type="entry name" value="Rhodanese-like_dom"/>
</dbReference>
<dbReference type="InterPro" id="IPR001307">
    <property type="entry name" value="Thiosulphate_STrfase_CS"/>
</dbReference>
<dbReference type="NCBIfam" id="TIGR03167">
    <property type="entry name" value="tRNA_sel_U_synt"/>
    <property type="match status" value="1"/>
</dbReference>
<dbReference type="SUPFAM" id="SSF52540">
    <property type="entry name" value="P-loop containing nucleoside triphosphate hydrolases"/>
    <property type="match status" value="1"/>
</dbReference>
<reference evidence="3 4" key="1">
    <citation type="submission" date="2009-02" db="EMBL/GenBank/DDBJ databases">
        <title>Sequencing of the draft genome and assembly of Dethiobacter alkaliphilus AHT 1.</title>
        <authorList>
            <consortium name="US DOE Joint Genome Institute (JGI-PGF)"/>
            <person name="Lucas S."/>
            <person name="Copeland A."/>
            <person name="Lapidus A."/>
            <person name="Glavina del Rio T."/>
            <person name="Dalin E."/>
            <person name="Tice H."/>
            <person name="Bruce D."/>
            <person name="Goodwin L."/>
            <person name="Pitluck S."/>
            <person name="Larimer F."/>
            <person name="Land M.L."/>
            <person name="Hauser L."/>
            <person name="Muyzer G."/>
        </authorList>
    </citation>
    <scope>NUCLEOTIDE SEQUENCE [LARGE SCALE GENOMIC DNA]</scope>
    <source>
        <strain evidence="3 4">AHT 1</strain>
    </source>
</reference>
<keyword evidence="1" id="KW-0711">Selenium</keyword>
<dbReference type="InterPro" id="IPR027417">
    <property type="entry name" value="P-loop_NTPase"/>
</dbReference>
<dbReference type="SUPFAM" id="SSF52821">
    <property type="entry name" value="Rhodanese/Cell cycle control phosphatase"/>
    <property type="match status" value="1"/>
</dbReference>
<dbReference type="NCBIfam" id="NF008750">
    <property type="entry name" value="PRK11784.1-2"/>
    <property type="match status" value="1"/>
</dbReference>
<dbReference type="Pfam" id="PF26341">
    <property type="entry name" value="AAA_SelU"/>
    <property type="match status" value="1"/>
</dbReference>
<dbReference type="AlphaFoldDB" id="C0GHC1"/>
<dbReference type="Proteomes" id="UP000006443">
    <property type="component" value="Unassembled WGS sequence"/>
</dbReference>
<dbReference type="Pfam" id="PF00581">
    <property type="entry name" value="Rhodanese"/>
    <property type="match status" value="1"/>
</dbReference>
<gene>
    <name evidence="3" type="ORF">DealDRAFT_1880</name>
</gene>
<dbReference type="PANTHER" id="PTHR30401">
    <property type="entry name" value="TRNA 2-SELENOURIDINE SYNTHASE"/>
    <property type="match status" value="1"/>
</dbReference>